<keyword evidence="3" id="KW-1185">Reference proteome</keyword>
<proteinExistence type="predicted"/>
<reference evidence="2" key="1">
    <citation type="submission" date="2023-07" db="EMBL/GenBank/DDBJ databases">
        <title>A collection of bacterial strains from the Burkholderia cepacia Research Laboratory and Repository.</title>
        <authorList>
            <person name="Lipuma J."/>
            <person name="Spilker T."/>
            <person name="Caverly L."/>
        </authorList>
    </citation>
    <scope>NUCLEOTIDE SEQUENCE</scope>
    <source>
        <strain evidence="2">AU42020</strain>
    </source>
</reference>
<organism evidence="2 3">
    <name type="scientific">Burkholderia metallica</name>
    <dbReference type="NCBI Taxonomy" id="488729"/>
    <lineage>
        <taxon>Bacteria</taxon>
        <taxon>Pseudomonadati</taxon>
        <taxon>Pseudomonadota</taxon>
        <taxon>Betaproteobacteria</taxon>
        <taxon>Burkholderiales</taxon>
        <taxon>Burkholderiaceae</taxon>
        <taxon>Burkholderia</taxon>
        <taxon>Burkholderia cepacia complex</taxon>
    </lineage>
</organism>
<dbReference type="EMBL" id="JAUJSQ010000001">
    <property type="protein sequence ID" value="MDN7930053.1"/>
    <property type="molecule type" value="Genomic_DNA"/>
</dbReference>
<evidence type="ECO:0000313" key="3">
    <source>
        <dbReference type="Proteomes" id="UP001171606"/>
    </source>
</evidence>
<evidence type="ECO:0000256" key="1">
    <source>
        <dbReference type="SAM" id="MobiDB-lite"/>
    </source>
</evidence>
<sequence>MLHTLRGAPISGRRYAIVVLLAKAEHPVGSHRTMLAGGPLGREQARAVPSPLDANATSACYPVPARRSCAVCRPPVHHVTSVTPRRNASRVRASMPVPGRRTESHARRLGPRARPVSGHAGRLPVLTQSRFDRAAIFRFFTPGFGRDRPPPTHADATAGRGISLVSAAAGALSTQMCSLREPNALRMPNGQFCRCNLRRASLYDFLHRHGKRSCGDTASAKRRSARYAANHAARVAQNGRFVSCGRPESRQTAFWRCLNELHAHDVAPATSTRMRRN</sequence>
<name>A0ABT8P4P3_9BURK</name>
<evidence type="ECO:0000313" key="2">
    <source>
        <dbReference type="EMBL" id="MDN7930053.1"/>
    </source>
</evidence>
<accession>A0ABT8P4P3</accession>
<protein>
    <submittedName>
        <fullName evidence="2">Uncharacterized protein</fullName>
    </submittedName>
</protein>
<gene>
    <name evidence="2" type="ORF">QZM52_01975</name>
</gene>
<dbReference type="Proteomes" id="UP001171606">
    <property type="component" value="Unassembled WGS sequence"/>
</dbReference>
<comment type="caution">
    <text evidence="2">The sequence shown here is derived from an EMBL/GenBank/DDBJ whole genome shotgun (WGS) entry which is preliminary data.</text>
</comment>
<dbReference type="RefSeq" id="WP_301754501.1">
    <property type="nucleotide sequence ID" value="NZ_JAUJSQ010000001.1"/>
</dbReference>
<feature type="region of interest" description="Disordered" evidence="1">
    <location>
        <begin position="82"/>
        <end position="119"/>
    </location>
</feature>